<evidence type="ECO:0000313" key="2">
    <source>
        <dbReference type="EMBL" id="UYW00675.1"/>
    </source>
</evidence>
<feature type="signal peptide" evidence="1">
    <location>
        <begin position="1"/>
        <end position="21"/>
    </location>
</feature>
<dbReference type="EMBL" id="CP081495">
    <property type="protein sequence ID" value="UYW00675.1"/>
    <property type="molecule type" value="Genomic_DNA"/>
</dbReference>
<evidence type="ECO:0008006" key="4">
    <source>
        <dbReference type="Google" id="ProtNLM"/>
    </source>
</evidence>
<evidence type="ECO:0000313" key="3">
    <source>
        <dbReference type="Proteomes" id="UP001163328"/>
    </source>
</evidence>
<evidence type="ECO:0000256" key="1">
    <source>
        <dbReference type="SAM" id="SignalP"/>
    </source>
</evidence>
<gene>
    <name evidence="2" type="ORF">K5I29_09025</name>
</gene>
<sequence length="235" mass="27184">MKFYFSLFIFFFCLATTFAQKQLQLMGKVTAEQDDLSNITIFNKTQKYEKVTSPGGYFSLKVDLNDSLIFKSEFLYDYVHVVSDQDFETDLLQIRMIKFANMLKEVQIYKALDPVEFGVLAQPAKQYTVAERRLKSASNGPVDFLANSLNGERKMYKTLIGLEKQASVENKLLTLYGRSELITDFNLPEMYLESFSQFACRYNNVLDAVKSNDKNVLRFILIDIARAYKNDFNVK</sequence>
<organism evidence="2 3">
    <name type="scientific">Flavobacterium agricola</name>
    <dbReference type="NCBI Taxonomy" id="2870839"/>
    <lineage>
        <taxon>Bacteria</taxon>
        <taxon>Pseudomonadati</taxon>
        <taxon>Bacteroidota</taxon>
        <taxon>Flavobacteriia</taxon>
        <taxon>Flavobacteriales</taxon>
        <taxon>Flavobacteriaceae</taxon>
        <taxon>Flavobacterium</taxon>
    </lineage>
</organism>
<protein>
    <recommendedName>
        <fullName evidence="4">Carboxypeptidase-like protein</fullName>
    </recommendedName>
</protein>
<dbReference type="RefSeq" id="WP_264432671.1">
    <property type="nucleotide sequence ID" value="NZ_CP081495.1"/>
</dbReference>
<name>A0ABY6LZ13_9FLAO</name>
<reference evidence="2" key="1">
    <citation type="submission" date="2021-08" db="EMBL/GenBank/DDBJ databases">
        <title>Flavobacterium sp. strain CC-SYL302.</title>
        <authorList>
            <person name="Lin S.-Y."/>
            <person name="Lee T.-H."/>
            <person name="Young C.-C."/>
        </authorList>
    </citation>
    <scope>NUCLEOTIDE SEQUENCE</scope>
    <source>
        <strain evidence="2">CC-SYL302</strain>
    </source>
</reference>
<dbReference type="Proteomes" id="UP001163328">
    <property type="component" value="Chromosome"/>
</dbReference>
<accession>A0ABY6LZ13</accession>
<proteinExistence type="predicted"/>
<keyword evidence="3" id="KW-1185">Reference proteome</keyword>
<keyword evidence="1" id="KW-0732">Signal</keyword>
<feature type="chain" id="PRO_5046800981" description="Carboxypeptidase-like protein" evidence="1">
    <location>
        <begin position="22"/>
        <end position="235"/>
    </location>
</feature>